<feature type="compositionally biased region" description="Basic and acidic residues" evidence="3">
    <location>
        <begin position="68"/>
        <end position="103"/>
    </location>
</feature>
<dbReference type="Proteomes" id="UP000008703">
    <property type="component" value="Chromosome"/>
</dbReference>
<dbReference type="HOGENOM" id="CLU_008841_0_0_11"/>
<dbReference type="AlphaFoldDB" id="G2NVJ2"/>
<dbReference type="KEGG" id="svl:Strvi_6269"/>
<evidence type="ECO:0000256" key="3">
    <source>
        <dbReference type="SAM" id="MobiDB-lite"/>
    </source>
</evidence>
<dbReference type="GO" id="GO:0004559">
    <property type="term" value="F:alpha-mannosidase activity"/>
    <property type="evidence" value="ECO:0007669"/>
    <property type="project" value="InterPro"/>
</dbReference>
<feature type="domain" description="Glycoside hydrolase family 38 N-terminal" evidence="4">
    <location>
        <begin position="165"/>
        <end position="461"/>
    </location>
</feature>
<dbReference type="RefSeq" id="WP_014059230.1">
    <property type="nucleotide sequence ID" value="NC_015957.1"/>
</dbReference>
<organism evidence="5 6">
    <name type="scientific">Streptomyces violaceusniger (strain Tu 4113)</name>
    <dbReference type="NCBI Taxonomy" id="653045"/>
    <lineage>
        <taxon>Bacteria</taxon>
        <taxon>Bacillati</taxon>
        <taxon>Actinomycetota</taxon>
        <taxon>Actinomycetes</taxon>
        <taxon>Kitasatosporales</taxon>
        <taxon>Streptomycetaceae</taxon>
        <taxon>Streptomyces</taxon>
        <taxon>Streptomyces violaceusniger group</taxon>
    </lineage>
</organism>
<dbReference type="eggNOG" id="COG0383">
    <property type="taxonomic scope" value="Bacteria"/>
</dbReference>
<feature type="region of interest" description="Disordered" evidence="3">
    <location>
        <begin position="59"/>
        <end position="103"/>
    </location>
</feature>
<dbReference type="CDD" id="cd10791">
    <property type="entry name" value="GH38N_AMII_like_1"/>
    <property type="match status" value="1"/>
</dbReference>
<name>G2NVJ2_STRV4</name>
<dbReference type="SUPFAM" id="SSF88713">
    <property type="entry name" value="Glycoside hydrolase/deacetylase"/>
    <property type="match status" value="1"/>
</dbReference>
<dbReference type="Gene3D" id="3.20.110.10">
    <property type="entry name" value="Glycoside hydrolase 38, N terminal domain"/>
    <property type="match status" value="1"/>
</dbReference>
<reference evidence="5" key="1">
    <citation type="submission" date="2011-08" db="EMBL/GenBank/DDBJ databases">
        <title>Complete sequence of chromosome of Streptomyces violaceusniger Tu 4113.</title>
        <authorList>
            <consortium name="US DOE Joint Genome Institute"/>
            <person name="Lucas S."/>
            <person name="Han J."/>
            <person name="Lapidus A."/>
            <person name="Cheng J.-F."/>
            <person name="Goodwin L."/>
            <person name="Pitluck S."/>
            <person name="Peters L."/>
            <person name="Ivanova N."/>
            <person name="Daligault H."/>
            <person name="Detter J.C."/>
            <person name="Han C."/>
            <person name="Tapia R."/>
            <person name="Land M."/>
            <person name="Hauser L."/>
            <person name="Kyrpides N."/>
            <person name="Ivanova N."/>
            <person name="Pagani I."/>
            <person name="Hagen A."/>
            <person name="Katz L."/>
            <person name="Fiedler H.-P."/>
            <person name="Keasling J."/>
            <person name="Fortman J."/>
            <person name="Woyke T."/>
        </authorList>
    </citation>
    <scope>NUCLEOTIDE SEQUENCE [LARGE SCALE GENOMIC DNA]</scope>
    <source>
        <strain evidence="5">Tu 4113</strain>
    </source>
</reference>
<dbReference type="GO" id="GO:0030246">
    <property type="term" value="F:carbohydrate binding"/>
    <property type="evidence" value="ECO:0007669"/>
    <property type="project" value="InterPro"/>
</dbReference>
<accession>G2NVJ2</accession>
<proteinExistence type="predicted"/>
<comment type="cofactor">
    <cofactor evidence="1">
        <name>Zn(2+)</name>
        <dbReference type="ChEBI" id="CHEBI:29105"/>
    </cofactor>
</comment>
<gene>
    <name evidence="5" type="ORF">Strvi_6269</name>
</gene>
<keyword evidence="5" id="KW-0378">Hydrolase</keyword>
<evidence type="ECO:0000313" key="5">
    <source>
        <dbReference type="EMBL" id="AEM85745.1"/>
    </source>
</evidence>
<evidence type="ECO:0000259" key="4">
    <source>
        <dbReference type="Pfam" id="PF01074"/>
    </source>
</evidence>
<evidence type="ECO:0000313" key="6">
    <source>
        <dbReference type="Proteomes" id="UP000008703"/>
    </source>
</evidence>
<protein>
    <submittedName>
        <fullName evidence="5">Glycoside hydrolase family 38</fullName>
    </submittedName>
</protein>
<dbReference type="GO" id="GO:0006013">
    <property type="term" value="P:mannose metabolic process"/>
    <property type="evidence" value="ECO:0007669"/>
    <property type="project" value="InterPro"/>
</dbReference>
<dbReference type="SUPFAM" id="SSF74650">
    <property type="entry name" value="Galactose mutarotase-like"/>
    <property type="match status" value="1"/>
</dbReference>
<keyword evidence="2" id="KW-0862">Zinc</keyword>
<dbReference type="Pfam" id="PF01074">
    <property type="entry name" value="Glyco_hydro_38N"/>
    <property type="match status" value="1"/>
</dbReference>
<dbReference type="EMBL" id="CP002994">
    <property type="protein sequence ID" value="AEM85745.1"/>
    <property type="molecule type" value="Genomic_DNA"/>
</dbReference>
<keyword evidence="6" id="KW-1185">Reference proteome</keyword>
<dbReference type="PANTHER" id="PTHR11607">
    <property type="entry name" value="ALPHA-MANNOSIDASE"/>
    <property type="match status" value="1"/>
</dbReference>
<dbReference type="InterPro" id="IPR011330">
    <property type="entry name" value="Glyco_hydro/deAcase_b/a-brl"/>
</dbReference>
<sequence length="1107" mass="119927">MTTRALVRDRRWSTDKARTSMIGLAVAATARAGGMELRALPEHLVRRDDAGARRGVRILVSGDSPGHGARDHGTPDHSAPGHDAPDHDAPDHDAPGHDAPDHGEWTFEVEVAGRGRVPVEVLPAPGGPRLMLPLESDRRDVRIQARNGDVSAVLAFALEPPREWTIHLVHHSHLDIGYTDPQGTVLGEHVAFLDSCLDLTRTTDGWPDDARFRWAVESLWSFEQWAAVRPPERVAEFVERVRAGQIELTAMPYNLHSDTCSTDELHELLRLARRVRDTYGIDFHSAMQTDVPGSVAGLPDALSPLGVRYLSVAHNWAGRSVPTTNGGARLPRLFRWRAPSGKEVLVWMTDSPHGLAYMEGPVLGFDTSYAMVDDLLPAYLTSLATNPYPIPPELLGSPSPAPGEREPYPWDVLHLRVQGHFGDNAPPRLILAETVRRWNETWDSPRLRLSTNTDFFTDAEARLGDAIPAFEGDWGDWWVEGVGSGARPQAMVRRAQSTVTDATTLYGMAALASPAAPTADLAAAARGGADQVYRSVSLFNEHTWGASDPWTHGDAGGESGEQQWHWKYGYALHGDNDADTFLDHASAALGALLPAAADADVTYWAVNTTAAARTSVVTVFLRESRVPLTSTVSVADGRTGAELPLVQEAQTNPVHRDAGRWLHIQVPDVPPFGLVRLDVTVTGTDGGKVVASPTALRLDGDEAGEEGEKRGDRAVPLPTADDLILENDHLRVRVDLTTACVASLVEKATGRELVDQDAVVGFNGYVYDTYTTAGGYNHQANKTTVSEELELLGSRTLARPAVLLERVDDALGRRLTYEYAADGVRRARTTLSLGRDDAHLVIDNRFDKPATMTKESAYLAFPFALTRPTVHYEITGALTGTGLAHVPGAPQHMRAVRSFVSLADDGGPVAWITRDAPLVEPETIALPYAPFPDLTSPRRPGTVYSWVHNNLWDTNFPSQQAFHTTFRYAVGVRRSGESIDAEALALRTAYEVDHPLIGVPAHGAPDAHRPAERALLSVDDARITVRDAAPVPGDDGVDLLVRLQSFATEPRTVRLRCGFPVAGAERATYLGDPDGPATLDGDDILVDIPRLGSVAVRVRLGAAGAAG</sequence>
<dbReference type="InterPro" id="IPR027291">
    <property type="entry name" value="Glyco_hydro_38_N_sf"/>
</dbReference>
<evidence type="ECO:0000256" key="2">
    <source>
        <dbReference type="ARBA" id="ARBA00022833"/>
    </source>
</evidence>
<dbReference type="InterPro" id="IPR000602">
    <property type="entry name" value="Glyco_hydro_38_N"/>
</dbReference>
<evidence type="ECO:0000256" key="1">
    <source>
        <dbReference type="ARBA" id="ARBA00001947"/>
    </source>
</evidence>
<dbReference type="InterPro" id="IPR011013">
    <property type="entry name" value="Gal_mutarotase_sf_dom"/>
</dbReference>
<dbReference type="PANTHER" id="PTHR11607:SF3">
    <property type="entry name" value="LYSOSOMAL ALPHA-MANNOSIDASE"/>
    <property type="match status" value="1"/>
</dbReference>
<dbReference type="InterPro" id="IPR050843">
    <property type="entry name" value="Glycosyl_Hydrlase_38"/>
</dbReference>